<evidence type="ECO:0000256" key="1">
    <source>
        <dbReference type="ARBA" id="ARBA00006739"/>
    </source>
</evidence>
<dbReference type="SUPFAM" id="SSF53448">
    <property type="entry name" value="Nucleotide-diphospho-sugar transferases"/>
    <property type="match status" value="1"/>
</dbReference>
<dbReference type="Gene3D" id="3.90.550.10">
    <property type="entry name" value="Spore Coat Polysaccharide Biosynthesis Protein SpsA, Chain A"/>
    <property type="match status" value="1"/>
</dbReference>
<keyword evidence="3 5" id="KW-0808">Transferase</keyword>
<dbReference type="InterPro" id="IPR001173">
    <property type="entry name" value="Glyco_trans_2-like"/>
</dbReference>
<sequence length="336" mass="37342">MTVQPTPFPLERARVATPRLAVVIPTKNRRDSLPRTLASVLDNGRADIELVVIDDGSTDGTENYLATVDDPRLTWRRRPTSAGANRARNEGAALSSAPLIAFLDSDDAFRPGRLDRLIAFFDENPDIACTIDGFSDISDSGERVHRLPCTTPDSEKLRQLLLCHCIPLTNSTVTVRRAAFTAVGGYDPDLWRHQDRELLLRLARQHRIAFGAATDVFKYRSGNSISRNHAGYIRGLDDFVARCPDYRSPDYESILSYLTVRGPLKAMAQGHFGDALSEVKAWRKASHLPSGFHVLPGYFMGRRQRRLLEQALGQQTRVLDQLPPALDPLPATTSAE</sequence>
<dbReference type="PANTHER" id="PTHR43685">
    <property type="entry name" value="GLYCOSYLTRANSFERASE"/>
    <property type="match status" value="1"/>
</dbReference>
<dbReference type="Pfam" id="PF00535">
    <property type="entry name" value="Glycos_transf_2"/>
    <property type="match status" value="1"/>
</dbReference>
<feature type="domain" description="Glycosyltransferase 2-like" evidence="4">
    <location>
        <begin position="22"/>
        <end position="149"/>
    </location>
</feature>
<dbReference type="Proteomes" id="UP000503017">
    <property type="component" value="Chromosome"/>
</dbReference>
<evidence type="ECO:0000313" key="5">
    <source>
        <dbReference type="EMBL" id="QKD03925.1"/>
    </source>
</evidence>
<dbReference type="PANTHER" id="PTHR43685:SF5">
    <property type="entry name" value="GLYCOSYLTRANSFERASE EPSE-RELATED"/>
    <property type="match status" value="1"/>
</dbReference>
<reference evidence="5 6" key="1">
    <citation type="submission" date="2018-10" db="EMBL/GenBank/DDBJ databases">
        <authorList>
            <person name="Perry B.J."/>
            <person name="Sullivan J.T."/>
            <person name="Murphy R.J.T."/>
            <person name="Ramsay J.P."/>
            <person name="Ronson C.W."/>
        </authorList>
    </citation>
    <scope>NUCLEOTIDE SEQUENCE [LARGE SCALE GENOMIC DNA]</scope>
    <source>
        <strain evidence="5 6">R88b</strain>
    </source>
</reference>
<evidence type="ECO:0000259" key="4">
    <source>
        <dbReference type="Pfam" id="PF00535"/>
    </source>
</evidence>
<dbReference type="EMBL" id="CP033367">
    <property type="protein sequence ID" value="QKD03925.1"/>
    <property type="molecule type" value="Genomic_DNA"/>
</dbReference>
<organism evidence="5 6">
    <name type="scientific">Mesorhizobium loti R88b</name>
    <dbReference type="NCBI Taxonomy" id="935548"/>
    <lineage>
        <taxon>Bacteria</taxon>
        <taxon>Pseudomonadati</taxon>
        <taxon>Pseudomonadota</taxon>
        <taxon>Alphaproteobacteria</taxon>
        <taxon>Hyphomicrobiales</taxon>
        <taxon>Phyllobacteriaceae</taxon>
        <taxon>Mesorhizobium</taxon>
    </lineage>
</organism>
<name>A0A6M7WPG1_RHILI</name>
<comment type="similarity">
    <text evidence="1">Belongs to the glycosyltransferase 2 family.</text>
</comment>
<dbReference type="InterPro" id="IPR050834">
    <property type="entry name" value="Glycosyltransf_2"/>
</dbReference>
<keyword evidence="2" id="KW-0328">Glycosyltransferase</keyword>
<dbReference type="RefSeq" id="WP_080680705.1">
    <property type="nucleotide sequence ID" value="NZ_CP033367.1"/>
</dbReference>
<evidence type="ECO:0000256" key="3">
    <source>
        <dbReference type="ARBA" id="ARBA00022679"/>
    </source>
</evidence>
<dbReference type="AlphaFoldDB" id="A0A6M7WPG1"/>
<dbReference type="CDD" id="cd00761">
    <property type="entry name" value="Glyco_tranf_GTA_type"/>
    <property type="match status" value="1"/>
</dbReference>
<dbReference type="InterPro" id="IPR029044">
    <property type="entry name" value="Nucleotide-diphossugar_trans"/>
</dbReference>
<protein>
    <submittedName>
        <fullName evidence="5">Glycosyltransferase family 2 protein</fullName>
    </submittedName>
</protein>
<evidence type="ECO:0000313" key="6">
    <source>
        <dbReference type="Proteomes" id="UP000503017"/>
    </source>
</evidence>
<dbReference type="GO" id="GO:0016757">
    <property type="term" value="F:glycosyltransferase activity"/>
    <property type="evidence" value="ECO:0007669"/>
    <property type="project" value="UniProtKB-KW"/>
</dbReference>
<accession>A0A6M7WPG1</accession>
<gene>
    <name evidence="5" type="ORF">EB235_22555</name>
</gene>
<evidence type="ECO:0000256" key="2">
    <source>
        <dbReference type="ARBA" id="ARBA00022676"/>
    </source>
</evidence>
<proteinExistence type="inferred from homology"/>